<accession>A0A2M9HDS1</accession>
<keyword evidence="3" id="KW-1185">Reference proteome</keyword>
<dbReference type="PROSITE" id="PS51257">
    <property type="entry name" value="PROKAR_LIPOPROTEIN"/>
    <property type="match status" value="1"/>
</dbReference>
<comment type="caution">
    <text evidence="2">The sequence shown here is derived from an EMBL/GenBank/DDBJ whole genome shotgun (WGS) entry which is preliminary data.</text>
</comment>
<protein>
    <recommendedName>
        <fullName evidence="4">Secreted protein</fullName>
    </recommendedName>
</protein>
<dbReference type="AlphaFoldDB" id="A0A2M9HDS1"/>
<name>A0A2M9HDS1_9BIFI</name>
<evidence type="ECO:0000313" key="3">
    <source>
        <dbReference type="Proteomes" id="UP000231451"/>
    </source>
</evidence>
<sequence>MTKRLRMVLAVIAGTTMIVALSACGQTRADPCEASMSSSISDTERQELLSECSDQMSKDLGIEGMHCSTDSSQKELRECAQQVGKTLGTL</sequence>
<dbReference type="EMBL" id="PEBK01000006">
    <property type="protein sequence ID" value="PJM74951.1"/>
    <property type="molecule type" value="Genomic_DNA"/>
</dbReference>
<evidence type="ECO:0000313" key="2">
    <source>
        <dbReference type="EMBL" id="PJM74951.1"/>
    </source>
</evidence>
<organism evidence="2 3">
    <name type="scientific">Bifidobacterium simiarum</name>
    <dbReference type="NCBI Taxonomy" id="2045441"/>
    <lineage>
        <taxon>Bacteria</taxon>
        <taxon>Bacillati</taxon>
        <taxon>Actinomycetota</taxon>
        <taxon>Actinomycetes</taxon>
        <taxon>Bifidobacteriales</taxon>
        <taxon>Bifidobacteriaceae</taxon>
        <taxon>Bifidobacterium</taxon>
    </lineage>
</organism>
<evidence type="ECO:0008006" key="4">
    <source>
        <dbReference type="Google" id="ProtNLM"/>
    </source>
</evidence>
<dbReference type="Proteomes" id="UP000231451">
    <property type="component" value="Unassembled WGS sequence"/>
</dbReference>
<reference evidence="2 3" key="1">
    <citation type="submission" date="2017-10" db="EMBL/GenBank/DDBJ databases">
        <title>Draft genome sequences of strains TRE 1, TRE 9, TRE H and TRI 7, isolated from tamarins, belonging to four potential novel Bifidobacterium species.</title>
        <authorList>
            <person name="Mattarelli P."/>
            <person name="Modesto M."/>
            <person name="Puglisi E."/>
            <person name="Morelli L."/>
            <person name="Spezio C."/>
            <person name="Bonetti A."/>
            <person name="Sandri C."/>
        </authorList>
    </citation>
    <scope>NUCLEOTIDE SEQUENCE [LARGE SCALE GENOMIC DNA]</scope>
    <source>
        <strain evidence="3">TRI7</strain>
    </source>
</reference>
<dbReference type="OrthoDB" id="9927085at2"/>
<feature type="chain" id="PRO_5039605511" description="Secreted protein" evidence="1">
    <location>
        <begin position="23"/>
        <end position="90"/>
    </location>
</feature>
<proteinExistence type="predicted"/>
<feature type="signal peptide" evidence="1">
    <location>
        <begin position="1"/>
        <end position="22"/>
    </location>
</feature>
<dbReference type="RefSeq" id="WP_100513149.1">
    <property type="nucleotide sequence ID" value="NZ_PEBK01000006.1"/>
</dbReference>
<evidence type="ECO:0000256" key="1">
    <source>
        <dbReference type="SAM" id="SignalP"/>
    </source>
</evidence>
<keyword evidence="1" id="KW-0732">Signal</keyword>
<gene>
    <name evidence="2" type="ORF">CSQ87_06875</name>
</gene>